<evidence type="ECO:0000313" key="2">
    <source>
        <dbReference type="EMBL" id="SDA92616.1"/>
    </source>
</evidence>
<evidence type="ECO:0000313" key="3">
    <source>
        <dbReference type="Proteomes" id="UP000198588"/>
    </source>
</evidence>
<dbReference type="OrthoDB" id="9810174at2"/>
<dbReference type="RefSeq" id="WP_091583061.1">
    <property type="nucleotide sequence ID" value="NZ_FMXM01000017.1"/>
</dbReference>
<sequence length="176" mass="18394">MTTPFVGEIRMFGFSRVPNGWFACDGGLYPISEYEVLFTLIGTTYGGDGQSTFAVPSLSGRVPIHQGTGSGLSTYVLGQVAGSENVTLLPQQMPQHNHSMTATTSSADGKSVNTTAELGAVSNDTMYVTDIAGATPYVTAPQSTQSVGGTSPHDNTMPTLTVQFCIAWAGIYPSQG</sequence>
<proteinExistence type="predicted"/>
<reference evidence="2 3" key="1">
    <citation type="submission" date="2016-10" db="EMBL/GenBank/DDBJ databases">
        <authorList>
            <person name="de Groot N.N."/>
        </authorList>
    </citation>
    <scope>NUCLEOTIDE SEQUENCE [LARGE SCALE GENOMIC DNA]</scope>
    <source>
        <strain evidence="2 3">CGMCC 1.12097</strain>
    </source>
</reference>
<dbReference type="EMBL" id="FMXM01000017">
    <property type="protein sequence ID" value="SDA92616.1"/>
    <property type="molecule type" value="Genomic_DNA"/>
</dbReference>
<dbReference type="InterPro" id="IPR037053">
    <property type="entry name" value="Phage_tail_collar_dom_sf"/>
</dbReference>
<evidence type="ECO:0000259" key="1">
    <source>
        <dbReference type="Pfam" id="PF07484"/>
    </source>
</evidence>
<accession>A0A1G5ZDH4</accession>
<dbReference type="SUPFAM" id="SSF88874">
    <property type="entry name" value="Receptor-binding domain of short tail fibre protein gp12"/>
    <property type="match status" value="1"/>
</dbReference>
<dbReference type="STRING" id="1165689.SAMN02927914_04774"/>
<protein>
    <submittedName>
        <fullName evidence="2">Microcystin-dependent protein</fullName>
    </submittedName>
</protein>
<dbReference type="Pfam" id="PF07484">
    <property type="entry name" value="Collar"/>
    <property type="match status" value="1"/>
</dbReference>
<feature type="domain" description="Phage tail collar" evidence="1">
    <location>
        <begin position="7"/>
        <end position="63"/>
    </location>
</feature>
<dbReference type="InterPro" id="IPR011083">
    <property type="entry name" value="Phage_tail_collar_dom"/>
</dbReference>
<dbReference type="AlphaFoldDB" id="A0A1G5ZDH4"/>
<gene>
    <name evidence="2" type="ORF">SAMN02927914_04774</name>
</gene>
<name>A0A1G5ZDH4_9HYPH</name>
<dbReference type="Gene3D" id="3.90.1340.10">
    <property type="entry name" value="Phage tail collar domain"/>
    <property type="match status" value="1"/>
</dbReference>
<organism evidence="2 3">
    <name type="scientific">Mesorhizobium qingshengii</name>
    <dbReference type="NCBI Taxonomy" id="1165689"/>
    <lineage>
        <taxon>Bacteria</taxon>
        <taxon>Pseudomonadati</taxon>
        <taxon>Pseudomonadota</taxon>
        <taxon>Alphaproteobacteria</taxon>
        <taxon>Hyphomicrobiales</taxon>
        <taxon>Phyllobacteriaceae</taxon>
        <taxon>Mesorhizobium</taxon>
    </lineage>
</organism>
<dbReference type="Proteomes" id="UP000198588">
    <property type="component" value="Unassembled WGS sequence"/>
</dbReference>